<evidence type="ECO:0000313" key="16">
    <source>
        <dbReference type="Ensembl" id="ENSEBUP00000022710.1"/>
    </source>
</evidence>
<dbReference type="SMART" id="SM00369">
    <property type="entry name" value="LRR_TYP"/>
    <property type="match status" value="8"/>
</dbReference>
<sequence>MFPLTRKALSESLFHTPHMCMKIKWKHDQGVPDSISRTDKMVRIFLQMLFLIGGALTARGPHRGFLDLMVEDEALEGSGFLPPIVEHHRHRILQPPPERAMPRQPLCPFGCQCGRRVVQCSDLGLSEVPADIPKDTTLLDLQGNKITEIKDDAFKGLHHLQILILVNNKIVRIHARALVPLVSLQRLHLSRNNLLEVPTSLPSSLVELRLHENKIRKVPATALSGLAHLYALEMGDNPLENKGIENGAFQDLDRLAYIRISEAHLESIPKGLPSHISELHLDGNKITTVNDGDLKGLAHLSKLGLGHNAITAVANGSLEGARNLQEVHLNDNKLTTVPRDLRNLKYTRAVFLHNNDISALDAEAFCRTNGRVKKTLYTAISLYGNPIHYWDVPPSIYRCTAGNGALQLGNLRK</sequence>
<evidence type="ECO:0000256" key="13">
    <source>
        <dbReference type="PIRSR" id="PIRSR002490-1"/>
    </source>
</evidence>
<dbReference type="Proteomes" id="UP000694388">
    <property type="component" value="Unplaced"/>
</dbReference>
<evidence type="ECO:0000256" key="5">
    <source>
        <dbReference type="ARBA" id="ARBA00022530"/>
    </source>
</evidence>
<keyword evidence="7" id="KW-0732">Signal</keyword>
<keyword evidence="5 12" id="KW-0272">Extracellular matrix</keyword>
<dbReference type="Ensembl" id="ENSEBUT00000023286.1">
    <property type="protein sequence ID" value="ENSEBUP00000022710.1"/>
    <property type="gene ID" value="ENSEBUG00000013984.1"/>
</dbReference>
<evidence type="ECO:0000256" key="14">
    <source>
        <dbReference type="RuleBase" id="RU364097"/>
    </source>
</evidence>
<feature type="domain" description="LRRNT" evidence="15">
    <location>
        <begin position="106"/>
        <end position="138"/>
    </location>
</feature>
<dbReference type="InterPro" id="IPR001611">
    <property type="entry name" value="Leu-rich_rpt"/>
</dbReference>
<evidence type="ECO:0000256" key="7">
    <source>
        <dbReference type="ARBA" id="ARBA00022729"/>
    </source>
</evidence>
<dbReference type="Pfam" id="PF13855">
    <property type="entry name" value="LRR_8"/>
    <property type="match status" value="3"/>
</dbReference>
<dbReference type="SUPFAM" id="SSF52058">
    <property type="entry name" value="L domain-like"/>
    <property type="match status" value="1"/>
</dbReference>
<dbReference type="InterPro" id="IPR016352">
    <property type="entry name" value="SLRP_I_decor/aspor/byglycan"/>
</dbReference>
<name>A0A8C4X005_EPTBU</name>
<keyword evidence="11" id="KW-0325">Glycoprotein</keyword>
<evidence type="ECO:0000256" key="1">
    <source>
        <dbReference type="ARBA" id="ARBA00004498"/>
    </source>
</evidence>
<evidence type="ECO:0000256" key="6">
    <source>
        <dbReference type="ARBA" id="ARBA00022614"/>
    </source>
</evidence>
<comment type="similarity">
    <text evidence="2 12 14">Belongs to the small leucine-rich proteoglycan (SLRP) family. SLRP class I subfamily.</text>
</comment>
<keyword evidence="9" id="KW-0654">Proteoglycan</keyword>
<dbReference type="SMART" id="SM00013">
    <property type="entry name" value="LRRNT"/>
    <property type="match status" value="1"/>
</dbReference>
<dbReference type="InterPro" id="IPR000372">
    <property type="entry name" value="LRRNT"/>
</dbReference>
<evidence type="ECO:0000256" key="4">
    <source>
        <dbReference type="ARBA" id="ARBA00022525"/>
    </source>
</evidence>
<evidence type="ECO:0000256" key="2">
    <source>
        <dbReference type="ARBA" id="ARBA00009811"/>
    </source>
</evidence>
<evidence type="ECO:0000256" key="9">
    <source>
        <dbReference type="ARBA" id="ARBA00022974"/>
    </source>
</evidence>
<keyword evidence="4 14" id="KW-0964">Secreted</keyword>
<dbReference type="InterPro" id="IPR003591">
    <property type="entry name" value="Leu-rich_rpt_typical-subtyp"/>
</dbReference>
<comment type="subunit">
    <text evidence="14">Binds to type I and type II collagen, fibronectin and TGF-beta. Forms a ternary complex with MFAP2 and ELN.</text>
</comment>
<protein>
    <recommendedName>
        <fullName evidence="3 12">Decorin</fullName>
    </recommendedName>
</protein>
<proteinExistence type="inferred from homology"/>
<keyword evidence="6" id="KW-0433">Leucine-rich repeat</keyword>
<comment type="subcellular location">
    <subcellularLocation>
        <location evidence="1 12 14">Secreted</location>
        <location evidence="1 12 14">Extracellular space</location>
        <location evidence="1 12 14">Extracellular matrix</location>
    </subcellularLocation>
</comment>
<feature type="disulfide bond" evidence="13">
    <location>
        <begin position="107"/>
        <end position="113"/>
    </location>
</feature>
<comment type="function">
    <text evidence="12 14">May affect the rate of fibrils formation.</text>
</comment>
<dbReference type="Pfam" id="PF01462">
    <property type="entry name" value="LRRNT"/>
    <property type="match status" value="1"/>
</dbReference>
<evidence type="ECO:0000256" key="11">
    <source>
        <dbReference type="ARBA" id="ARBA00023180"/>
    </source>
</evidence>
<keyword evidence="8" id="KW-0677">Repeat</keyword>
<evidence type="ECO:0000256" key="3">
    <source>
        <dbReference type="ARBA" id="ARBA00021503"/>
    </source>
</evidence>
<dbReference type="AlphaFoldDB" id="A0A8C4X005"/>
<dbReference type="GeneTree" id="ENSGT00940000158382"/>
<keyword evidence="17" id="KW-1185">Reference proteome</keyword>
<dbReference type="PIRSF" id="PIRSF002490">
    <property type="entry name" value="SLRP_I"/>
    <property type="match status" value="1"/>
</dbReference>
<reference evidence="16" key="1">
    <citation type="submission" date="2025-05" db="UniProtKB">
        <authorList>
            <consortium name="Ensembl"/>
        </authorList>
    </citation>
    <scope>IDENTIFICATION</scope>
</reference>
<evidence type="ECO:0000256" key="12">
    <source>
        <dbReference type="PIRNR" id="PIRNR002490"/>
    </source>
</evidence>
<dbReference type="PANTHER" id="PTHR45712">
    <property type="entry name" value="AGAP008170-PA"/>
    <property type="match status" value="1"/>
</dbReference>
<dbReference type="PANTHER" id="PTHR45712:SF14">
    <property type="entry name" value="DECORIN"/>
    <property type="match status" value="1"/>
</dbReference>
<evidence type="ECO:0000256" key="8">
    <source>
        <dbReference type="ARBA" id="ARBA00022737"/>
    </source>
</evidence>
<dbReference type="Ensembl" id="ENSEBUT00000023269.1">
    <property type="protein sequence ID" value="ENSEBUP00000022693.1"/>
    <property type="gene ID" value="ENSEBUG00000013984.1"/>
</dbReference>
<evidence type="ECO:0000313" key="17">
    <source>
        <dbReference type="Proteomes" id="UP000694388"/>
    </source>
</evidence>
<accession>A0A8C4X005</accession>
<keyword evidence="10 13" id="KW-1015">Disulfide bond</keyword>
<evidence type="ECO:0000256" key="10">
    <source>
        <dbReference type="ARBA" id="ARBA00023157"/>
    </source>
</evidence>
<evidence type="ECO:0000259" key="15">
    <source>
        <dbReference type="SMART" id="SM00013"/>
    </source>
</evidence>
<dbReference type="Gene3D" id="3.80.10.10">
    <property type="entry name" value="Ribonuclease Inhibitor"/>
    <property type="match status" value="1"/>
</dbReference>
<dbReference type="InterPro" id="IPR032675">
    <property type="entry name" value="LRR_dom_sf"/>
</dbReference>
<dbReference type="GO" id="GO:0005615">
    <property type="term" value="C:extracellular space"/>
    <property type="evidence" value="ECO:0007669"/>
    <property type="project" value="TreeGrafter"/>
</dbReference>
<feature type="disulfide bond" evidence="13">
    <location>
        <begin position="366"/>
        <end position="399"/>
    </location>
</feature>
<organism evidence="16 17">
    <name type="scientific">Eptatretus burgeri</name>
    <name type="common">Inshore hagfish</name>
    <dbReference type="NCBI Taxonomy" id="7764"/>
    <lineage>
        <taxon>Eukaryota</taxon>
        <taxon>Metazoa</taxon>
        <taxon>Chordata</taxon>
        <taxon>Craniata</taxon>
        <taxon>Vertebrata</taxon>
        <taxon>Cyclostomata</taxon>
        <taxon>Myxini</taxon>
        <taxon>Myxiniformes</taxon>
        <taxon>Myxinidae</taxon>
        <taxon>Eptatretinae</taxon>
        <taxon>Eptatretus</taxon>
    </lineage>
</organism>
<feature type="disulfide bond" evidence="13">
    <location>
        <begin position="111"/>
        <end position="120"/>
    </location>
</feature>
<dbReference type="InterPro" id="IPR050333">
    <property type="entry name" value="SLRP"/>
</dbReference>